<evidence type="ECO:0008006" key="3">
    <source>
        <dbReference type="Google" id="ProtNLM"/>
    </source>
</evidence>
<reference evidence="1 2" key="1">
    <citation type="journal article" date="2015" name="Genome Announc.">
        <title>Complete Genome Sequence of Mycoplasma flocculare Strain Ms42T (ATCC 27399T).</title>
        <authorList>
            <person name="Calcutt M.J."/>
            <person name="Foecking M.F."/>
            <person name="Heidari M.B."/>
            <person name="McIntosh M.A."/>
        </authorList>
    </citation>
    <scope>NUCLEOTIDE SEQUENCE [LARGE SCALE GENOMIC DNA]</scope>
    <source>
        <strain evidence="2">ATCC 27399</strain>
    </source>
</reference>
<dbReference type="AlphaFoldDB" id="A0A0A8EDA6"/>
<name>A0A0A8EDA6_MESFC</name>
<accession>A0A0A8EDA6</accession>
<dbReference type="EMBL" id="CP007585">
    <property type="protein sequence ID" value="AJC50141.1"/>
    <property type="molecule type" value="Genomic_DNA"/>
</dbReference>
<protein>
    <recommendedName>
        <fullName evidence="3">Lipoprotein</fullName>
    </recommendedName>
</protein>
<dbReference type="KEGG" id="mfq:MYF_03335"/>
<proteinExistence type="predicted"/>
<dbReference type="PROSITE" id="PS51257">
    <property type="entry name" value="PROKAR_LIPOPROTEIN"/>
    <property type="match status" value="1"/>
</dbReference>
<organism evidence="1 2">
    <name type="scientific">Mesomycoplasma flocculare ATCC 27399</name>
    <dbReference type="NCBI Taxonomy" id="743971"/>
    <lineage>
        <taxon>Bacteria</taxon>
        <taxon>Bacillati</taxon>
        <taxon>Mycoplasmatota</taxon>
        <taxon>Mycoplasmoidales</taxon>
        <taxon>Metamycoplasmataceae</taxon>
        <taxon>Mesomycoplasma</taxon>
    </lineage>
</organism>
<keyword evidence="2" id="KW-1185">Reference proteome</keyword>
<evidence type="ECO:0000313" key="1">
    <source>
        <dbReference type="EMBL" id="AJC50141.1"/>
    </source>
</evidence>
<gene>
    <name evidence="1" type="ORF">MYF_03335</name>
</gene>
<sequence length="352" mass="41483">MKKRKAIEIFKYFPWNLIFLPAIFFIVGSCNSTYFELKTSKESAVSIENAKKLKKLTNETNLIEISSLNREKIYENKDSKFYLFNLSASNTAEILPEYTTRFSPKTEISYVYLINRYYNSKQLQKVKWELNHNPNSIYIPSVEDNLKDFWYVFMIPTSVGFKEIEIDGKKIQISKNKSKIPTKLTPYSSVELKLLRKNLINSDNKNYLQINVNQMLNSFAFRKKAPNCPKCTESTFFGFLETEKYPNYKLIFDSLDYSKKIIKFKISKKTDNLKQETNAQNEIDSNISIMNFVYKTKEYKQSSNPDNYFEKNTEIIDKISEFPFVRFYTQTFVVPFEGSESDFDSNFSIKIE</sequence>
<evidence type="ECO:0000313" key="2">
    <source>
        <dbReference type="Proteomes" id="UP000031129"/>
    </source>
</evidence>
<dbReference type="HOGENOM" id="CLU_787132_0_0_14"/>
<dbReference type="OrthoDB" id="400128at2"/>
<dbReference type="Proteomes" id="UP000031129">
    <property type="component" value="Chromosome"/>
</dbReference>